<feature type="domain" description="Dynamin N-terminal" evidence="6">
    <location>
        <begin position="52"/>
        <end position="204"/>
    </location>
</feature>
<dbReference type="InterPro" id="IPR027417">
    <property type="entry name" value="P-loop_NTPase"/>
</dbReference>
<dbReference type="GO" id="GO:0003924">
    <property type="term" value="F:GTPase activity"/>
    <property type="evidence" value="ECO:0007669"/>
    <property type="project" value="InterPro"/>
</dbReference>
<comment type="caution">
    <text evidence="7">The sequence shown here is derived from an EMBL/GenBank/DDBJ whole genome shotgun (WGS) entry which is preliminary data.</text>
</comment>
<dbReference type="RefSeq" id="WP_003160956.1">
    <property type="nucleotide sequence ID" value="NZ_CAADPO010000490.1"/>
</dbReference>
<dbReference type="PANTHER" id="PTHR10465">
    <property type="entry name" value="TRANSMEMBRANE GTPASE FZO1"/>
    <property type="match status" value="1"/>
</dbReference>
<dbReference type="GO" id="GO:0005525">
    <property type="term" value="F:GTP binding"/>
    <property type="evidence" value="ECO:0007669"/>
    <property type="project" value="UniProtKB-KW"/>
</dbReference>
<dbReference type="PANTHER" id="PTHR10465:SF0">
    <property type="entry name" value="SARCALUMENIN"/>
    <property type="match status" value="1"/>
</dbReference>
<dbReference type="SUPFAM" id="SSF52540">
    <property type="entry name" value="P-loop containing nucleoside triphosphate hydrolases"/>
    <property type="match status" value="1"/>
</dbReference>
<dbReference type="Proteomes" id="UP000284767">
    <property type="component" value="Unassembled WGS sequence"/>
</dbReference>
<comment type="subcellular location">
    <subcellularLocation>
        <location evidence="1">Membrane</location>
    </subcellularLocation>
</comment>
<evidence type="ECO:0000313" key="7">
    <source>
        <dbReference type="EMBL" id="RPM02486.1"/>
    </source>
</evidence>
<proteinExistence type="predicted"/>
<protein>
    <recommendedName>
        <fullName evidence="6">Dynamin N-terminal domain-containing protein</fullName>
    </recommendedName>
</protein>
<keyword evidence="3" id="KW-0378">Hydrolase</keyword>
<reference evidence="7 8" key="2">
    <citation type="submission" date="2019-01" db="EMBL/GenBank/DDBJ databases">
        <title>The Pseudomonas aeruginosa pan-genome provides new insights on its population structure, horizontal gene transfer and pathogenicity.</title>
        <authorList>
            <person name="Freschi L."/>
            <person name="Vincent A.T."/>
            <person name="Jeukens J."/>
            <person name="Emond-Rheault J.-G."/>
            <person name="Kukavica-Ibrulj I."/>
            <person name="Dupont M.-J."/>
            <person name="Charette S.J."/>
            <person name="Boyle B."/>
            <person name="Levesque R.C."/>
        </authorList>
    </citation>
    <scope>NUCLEOTIDE SEQUENCE [LARGE SCALE GENOMIC DNA]</scope>
    <source>
        <strain evidence="7 8">PA-W36</strain>
    </source>
</reference>
<dbReference type="InterPro" id="IPR045063">
    <property type="entry name" value="Dynamin_N"/>
</dbReference>
<dbReference type="GO" id="GO:0016020">
    <property type="term" value="C:membrane"/>
    <property type="evidence" value="ECO:0007669"/>
    <property type="project" value="UniProtKB-SubCell"/>
</dbReference>
<gene>
    <name evidence="7" type="ORF">IPC1295_32900</name>
</gene>
<dbReference type="AlphaFoldDB" id="A0A659BHX3"/>
<keyword evidence="5" id="KW-0472">Membrane</keyword>
<evidence type="ECO:0000256" key="2">
    <source>
        <dbReference type="ARBA" id="ARBA00022741"/>
    </source>
</evidence>
<organism evidence="7 8">
    <name type="scientific">Pseudomonas aeruginosa</name>
    <dbReference type="NCBI Taxonomy" id="287"/>
    <lineage>
        <taxon>Bacteria</taxon>
        <taxon>Pseudomonadati</taxon>
        <taxon>Pseudomonadota</taxon>
        <taxon>Gammaproteobacteria</taxon>
        <taxon>Pseudomonadales</taxon>
        <taxon>Pseudomonadaceae</taxon>
        <taxon>Pseudomonas</taxon>
    </lineage>
</organism>
<reference evidence="7 8" key="1">
    <citation type="submission" date="2017-08" db="EMBL/GenBank/DDBJ databases">
        <authorList>
            <person name="Feschi L."/>
            <person name="Jeukens J."/>
            <person name="Emond-Rheault J.-G."/>
            <person name="Kukavica-Ibrulj I."/>
            <person name="Boyle B."/>
            <person name="Levesque R.C."/>
        </authorList>
    </citation>
    <scope>NUCLEOTIDE SEQUENCE [LARGE SCALE GENOMIC DNA]</scope>
    <source>
        <strain evidence="7 8">PA-W36</strain>
    </source>
</reference>
<evidence type="ECO:0000256" key="4">
    <source>
        <dbReference type="ARBA" id="ARBA00023134"/>
    </source>
</evidence>
<evidence type="ECO:0000256" key="5">
    <source>
        <dbReference type="ARBA" id="ARBA00023136"/>
    </source>
</evidence>
<evidence type="ECO:0000256" key="3">
    <source>
        <dbReference type="ARBA" id="ARBA00022801"/>
    </source>
</evidence>
<dbReference type="EMBL" id="NSNE01000038">
    <property type="protein sequence ID" value="RPM02486.1"/>
    <property type="molecule type" value="Genomic_DNA"/>
</dbReference>
<keyword evidence="4" id="KW-0342">GTP-binding</keyword>
<sequence>MLKTQNNLLDYLKKLAQVIEKARTAEVEINGEPAQIQAFAQAVAERELLVPVVGAFSAGKSSLLNAIMGSSILPMDIKPETAIPTELRHDTHERIEAFFTDGRTEQYGVDQLPALQARAEQLKFLRLHLNRPALKELAPLVLVDMPGFNSPLDAHNKAIDRYIGDGVHYLFVVSVEEGALHQQIISNMDQVTVMERGFTVCINKADLKPAADVQGICDYIREQLGDEGFEAEVCAVSKNDIASVKAMLGSFDPERIFGAIFENSLLGHNQYMQGILDTALKGLESSKEANARKIKDMEDALVALEQERQQQSEASQGGNLEGAADDILRAVRNRLAGSVDMLAQAALRSQDEMTRIISNEVRSCLTSGLKSATNSMSARMVAEFSQHVSGSLRTDVNLSQNQNNWTDSLLQTLQSQLLPGLLSGLGDKSGGTGTVITSMMSGMAAMRFIPNPILQVVATILPSVLGAIFGGIGEGKKLEQAKEAIRTQVFPSVESHLRPQLLEFLLQAQEQIVQSVCKAFDERIKAQKEVLEKINKEAESGNLEARIGVLKDALAEVRALADTHLQTVKH</sequence>
<dbReference type="InterPro" id="IPR027094">
    <property type="entry name" value="Mitofusin_fam"/>
</dbReference>
<evidence type="ECO:0000259" key="6">
    <source>
        <dbReference type="Pfam" id="PF00350"/>
    </source>
</evidence>
<evidence type="ECO:0000313" key="8">
    <source>
        <dbReference type="Proteomes" id="UP000284767"/>
    </source>
</evidence>
<dbReference type="Gene3D" id="3.40.50.300">
    <property type="entry name" value="P-loop containing nucleotide triphosphate hydrolases"/>
    <property type="match status" value="1"/>
</dbReference>
<evidence type="ECO:0000256" key="1">
    <source>
        <dbReference type="ARBA" id="ARBA00004370"/>
    </source>
</evidence>
<dbReference type="Pfam" id="PF00350">
    <property type="entry name" value="Dynamin_N"/>
    <property type="match status" value="1"/>
</dbReference>
<accession>A0A659BHX3</accession>
<name>A0A659BHX3_PSEAI</name>
<keyword evidence="2" id="KW-0547">Nucleotide-binding</keyword>